<proteinExistence type="predicted"/>
<comment type="caution">
    <text evidence="2">The sequence shown here is derived from an EMBL/GenBank/DDBJ whole genome shotgun (WGS) entry which is preliminary data.</text>
</comment>
<name>A0A5R8QFB0_9FIRM</name>
<dbReference type="AlphaFoldDB" id="A0A5R8QFB0"/>
<accession>A0A5R8QFB0</accession>
<reference evidence="2 3" key="1">
    <citation type="submission" date="2019-05" db="EMBL/GenBank/DDBJ databases">
        <title>Culicoidintestinum kansasii gen. nov., sp. nov. from the gastrointestinal tract of the biting midge, Culicoides sonorensis.</title>
        <authorList>
            <person name="Neupane S."/>
            <person name="Ghosh A."/>
            <person name="Gunther S."/>
            <person name="Martin K."/>
            <person name="Zurek L."/>
        </authorList>
    </citation>
    <scope>NUCLEOTIDE SEQUENCE [LARGE SCALE GENOMIC DNA]</scope>
    <source>
        <strain evidence="2 3">CS-1</strain>
    </source>
</reference>
<organism evidence="2 3">
    <name type="scientific">Culicoidibacter larvae</name>
    <dbReference type="NCBI Taxonomy" id="2579976"/>
    <lineage>
        <taxon>Bacteria</taxon>
        <taxon>Bacillati</taxon>
        <taxon>Bacillota</taxon>
        <taxon>Culicoidibacteria</taxon>
        <taxon>Culicoidibacterales</taxon>
        <taxon>Culicoidibacteraceae</taxon>
        <taxon>Culicoidibacter</taxon>
    </lineage>
</organism>
<dbReference type="EMBL" id="VBWP01000002">
    <property type="protein sequence ID" value="TLG76695.1"/>
    <property type="molecule type" value="Genomic_DNA"/>
</dbReference>
<dbReference type="RefSeq" id="WP_138190332.1">
    <property type="nucleotide sequence ID" value="NZ_VBWP01000002.1"/>
</dbReference>
<protein>
    <submittedName>
        <fullName evidence="2">Uncharacterized protein</fullName>
    </submittedName>
</protein>
<dbReference type="OrthoDB" id="1432909at2"/>
<gene>
    <name evidence="2" type="ORF">FEZ08_03515</name>
</gene>
<feature type="compositionally biased region" description="Polar residues" evidence="1">
    <location>
        <begin position="39"/>
        <end position="48"/>
    </location>
</feature>
<feature type="region of interest" description="Disordered" evidence="1">
    <location>
        <begin position="25"/>
        <end position="60"/>
    </location>
</feature>
<dbReference type="Proteomes" id="UP000306912">
    <property type="component" value="Unassembled WGS sequence"/>
</dbReference>
<evidence type="ECO:0000313" key="2">
    <source>
        <dbReference type="EMBL" id="TLG76695.1"/>
    </source>
</evidence>
<evidence type="ECO:0000313" key="3">
    <source>
        <dbReference type="Proteomes" id="UP000306912"/>
    </source>
</evidence>
<sequence length="403" mass="43387">MGEPETAISQNRYVYTWSNAINNIDPDGHYPRSIKPPKTVSTDNYRPTSQPPGGYIPPKKTATNVGLSGNGQALENYYTGLGYMVGTGSYVSENNARVTAEREAGNALAAAKKTKDNLVDYIEGTIGGMIDYDYLNSMSLQDQLRYLNELKKLCDLYNQEKLSAAQALIKAKGFVPTITYTNQTRLEILISQLNSGIVPTFNSLDEMLAFQHSTAALAYYAMNYNLVMKGQCGKSGWEIDWASVGAQVKQIGGAILVGVMVGAGIFFSPQTGGGSLGLSLAAASLVIIVTTPPTPVYASDGTIMCSDTNNSSSNGMDLKSPDSFEGKSFNEVEDFLDEELVNNQGWEKTPLNDGNGVKYLNGKGGSYQLNFGYGQNTWGDGAHAGPYLKISGYGPIVRIQLIP</sequence>
<keyword evidence="3" id="KW-1185">Reference proteome</keyword>
<evidence type="ECO:0000256" key="1">
    <source>
        <dbReference type="SAM" id="MobiDB-lite"/>
    </source>
</evidence>
<dbReference type="InParanoid" id="A0A5R8QFB0"/>